<evidence type="ECO:0000313" key="1">
    <source>
        <dbReference type="EMBL" id="GBN26669.1"/>
    </source>
</evidence>
<sequence length="94" mass="10704">MNRLLPHIDFTLRGIQIVQKAARDRCNYYLQKLIECFSAALVNMRQNIVAPRSLNQEGTKALTDLLNTFESRIASRINTVQADLQVVDVICERG</sequence>
<dbReference type="AlphaFoldDB" id="A0A4Y2MJB4"/>
<dbReference type="OrthoDB" id="203678at2759"/>
<dbReference type="Proteomes" id="UP000499080">
    <property type="component" value="Unassembled WGS sequence"/>
</dbReference>
<reference evidence="1 2" key="1">
    <citation type="journal article" date="2019" name="Sci. Rep.">
        <title>Orb-weaving spider Araneus ventricosus genome elucidates the spidroin gene catalogue.</title>
        <authorList>
            <person name="Kono N."/>
            <person name="Nakamura H."/>
            <person name="Ohtoshi R."/>
            <person name="Moran D.A.P."/>
            <person name="Shinohara A."/>
            <person name="Yoshida Y."/>
            <person name="Fujiwara M."/>
            <person name="Mori M."/>
            <person name="Tomita M."/>
            <person name="Arakawa K."/>
        </authorList>
    </citation>
    <scope>NUCLEOTIDE SEQUENCE [LARGE SCALE GENOMIC DNA]</scope>
</reference>
<protein>
    <submittedName>
        <fullName evidence="1">Uncharacterized protein</fullName>
    </submittedName>
</protein>
<name>A0A4Y2MJB4_ARAVE</name>
<accession>A0A4Y2MJB4</accession>
<gene>
    <name evidence="1" type="ORF">AVEN_67961_1</name>
</gene>
<comment type="caution">
    <text evidence="1">The sequence shown here is derived from an EMBL/GenBank/DDBJ whole genome shotgun (WGS) entry which is preliminary data.</text>
</comment>
<organism evidence="1 2">
    <name type="scientific">Araneus ventricosus</name>
    <name type="common">Orbweaver spider</name>
    <name type="synonym">Epeira ventricosa</name>
    <dbReference type="NCBI Taxonomy" id="182803"/>
    <lineage>
        <taxon>Eukaryota</taxon>
        <taxon>Metazoa</taxon>
        <taxon>Ecdysozoa</taxon>
        <taxon>Arthropoda</taxon>
        <taxon>Chelicerata</taxon>
        <taxon>Arachnida</taxon>
        <taxon>Araneae</taxon>
        <taxon>Araneomorphae</taxon>
        <taxon>Entelegynae</taxon>
        <taxon>Araneoidea</taxon>
        <taxon>Araneidae</taxon>
        <taxon>Araneus</taxon>
    </lineage>
</organism>
<keyword evidence="2" id="KW-1185">Reference proteome</keyword>
<dbReference type="EMBL" id="BGPR01007416">
    <property type="protein sequence ID" value="GBN26669.1"/>
    <property type="molecule type" value="Genomic_DNA"/>
</dbReference>
<evidence type="ECO:0000313" key="2">
    <source>
        <dbReference type="Proteomes" id="UP000499080"/>
    </source>
</evidence>
<proteinExistence type="predicted"/>